<sequence>MANKDASFLDEVKDVNPLKVKSKTIDSAPKKPKPIPRKLIEDEGKALLDSLSDEYVSPEIESDENNYFLRSGHSPDIIKRLKRGYWTVEGSIDLHGLVTEEAKECVVKFIQECKKKGIRCIRIIHGKGYGSINKEPVLKNKVRNWLSQKDEVIGFSEAPRHDGGSGVVIVLLKSNN</sequence>
<comment type="caution">
    <text evidence="2">The sequence shown here is derived from an EMBL/GenBank/DDBJ whole genome shotgun (WGS) entry which is preliminary data.</text>
</comment>
<evidence type="ECO:0000259" key="1">
    <source>
        <dbReference type="PROSITE" id="PS50828"/>
    </source>
</evidence>
<reference evidence="2 3" key="1">
    <citation type="submission" date="2006-11" db="EMBL/GenBank/DDBJ databases">
        <authorList>
            <person name="Giovannoni S."/>
            <person name="Vergin K."/>
            <person name="Ferriera S."/>
            <person name="Johnson J."/>
            <person name="Kravitz S."/>
            <person name="Beeson K."/>
            <person name="Sutton G."/>
            <person name="Rogers Y.-H."/>
            <person name="Friedman R."/>
            <person name="Frazier M."/>
            <person name="Venter J.C."/>
        </authorList>
    </citation>
    <scope>NUCLEOTIDE SEQUENCE [LARGE SCALE GENOMIC DNA]</scope>
    <source>
        <strain evidence="2 3">HTCC2181</strain>
    </source>
</reference>
<dbReference type="InterPro" id="IPR036063">
    <property type="entry name" value="Smr_dom_sf"/>
</dbReference>
<evidence type="ECO:0000313" key="3">
    <source>
        <dbReference type="Proteomes" id="UP000054262"/>
    </source>
</evidence>
<accession>A0P6F4</accession>
<name>A0P6F4_9PROT</name>
<proteinExistence type="predicted"/>
<dbReference type="SMART" id="SM00463">
    <property type="entry name" value="SMR"/>
    <property type="match status" value="1"/>
</dbReference>
<dbReference type="Gene3D" id="3.30.1370.110">
    <property type="match status" value="1"/>
</dbReference>
<dbReference type="InterPro" id="IPR002625">
    <property type="entry name" value="Smr_dom"/>
</dbReference>
<dbReference type="PROSITE" id="PS50828">
    <property type="entry name" value="SMR"/>
    <property type="match status" value="1"/>
</dbReference>
<dbReference type="PANTHER" id="PTHR35562:SF2">
    <property type="entry name" value="DNA ENDONUCLEASE SMRA-RELATED"/>
    <property type="match status" value="1"/>
</dbReference>
<dbReference type="Proteomes" id="UP000054262">
    <property type="component" value="Unassembled WGS sequence"/>
</dbReference>
<dbReference type="OrthoDB" id="9808881at2"/>
<keyword evidence="3" id="KW-1185">Reference proteome</keyword>
<feature type="domain" description="Smr" evidence="1">
    <location>
        <begin position="92"/>
        <end position="173"/>
    </location>
</feature>
<dbReference type="SUPFAM" id="SSF160443">
    <property type="entry name" value="SMR domain-like"/>
    <property type="match status" value="1"/>
</dbReference>
<dbReference type="AlphaFoldDB" id="A0P6F4"/>
<dbReference type="EMBL" id="AAUX01000001">
    <property type="protein sequence ID" value="EAV47114.1"/>
    <property type="molecule type" value="Genomic_DNA"/>
</dbReference>
<protein>
    <submittedName>
        <fullName evidence="2">Smr domain protein</fullName>
    </submittedName>
</protein>
<gene>
    <name evidence="2" type="ORF">MB2181_03535</name>
</gene>
<evidence type="ECO:0000313" key="2">
    <source>
        <dbReference type="EMBL" id="EAV47114.1"/>
    </source>
</evidence>
<organism evidence="2 3">
    <name type="scientific">Methylophilales bacterium HTCC2181</name>
    <dbReference type="NCBI Taxonomy" id="383631"/>
    <lineage>
        <taxon>Bacteria</taxon>
        <taxon>Pseudomonadati</taxon>
        <taxon>Pseudomonadota</taxon>
        <taxon>Betaproteobacteria</taxon>
        <taxon>Nitrosomonadales</taxon>
        <taxon>OM43 clade</taxon>
    </lineage>
</organism>
<dbReference type="PANTHER" id="PTHR35562">
    <property type="entry name" value="DNA ENDONUCLEASE SMRA-RELATED"/>
    <property type="match status" value="1"/>
</dbReference>
<dbReference type="Pfam" id="PF01713">
    <property type="entry name" value="Smr"/>
    <property type="match status" value="1"/>
</dbReference>